<feature type="compositionally biased region" description="Polar residues" evidence="1">
    <location>
        <begin position="284"/>
        <end position="296"/>
    </location>
</feature>
<reference evidence="4" key="1">
    <citation type="submission" date="2016-03" db="EMBL/GenBank/DDBJ databases">
        <authorList>
            <person name="Devillers Hugo."/>
        </authorList>
    </citation>
    <scope>NUCLEOTIDE SEQUENCE [LARGE SCALE GENOMIC DNA]</scope>
</reference>
<feature type="region of interest" description="Disordered" evidence="1">
    <location>
        <begin position="427"/>
        <end position="453"/>
    </location>
</feature>
<dbReference type="InterPro" id="IPR001623">
    <property type="entry name" value="DnaJ_domain"/>
</dbReference>
<evidence type="ECO:0000256" key="1">
    <source>
        <dbReference type="SAM" id="MobiDB-lite"/>
    </source>
</evidence>
<dbReference type="InterPro" id="IPR036869">
    <property type="entry name" value="J_dom_sf"/>
</dbReference>
<accession>A0A1G4K6W9</accession>
<dbReference type="PRINTS" id="PR00625">
    <property type="entry name" value="JDOMAIN"/>
</dbReference>
<dbReference type="Gene3D" id="1.10.287.110">
    <property type="entry name" value="DnaJ domain"/>
    <property type="match status" value="1"/>
</dbReference>
<evidence type="ECO:0000313" key="4">
    <source>
        <dbReference type="Proteomes" id="UP000191144"/>
    </source>
</evidence>
<feature type="compositionally biased region" description="Polar residues" evidence="1">
    <location>
        <begin position="232"/>
        <end position="241"/>
    </location>
</feature>
<dbReference type="AlphaFoldDB" id="A0A1G4K6W9"/>
<feature type="compositionally biased region" description="Polar residues" evidence="1">
    <location>
        <begin position="322"/>
        <end position="338"/>
    </location>
</feature>
<dbReference type="EMBL" id="LT598484">
    <property type="protein sequence ID" value="SCU99635.1"/>
    <property type="molecule type" value="Genomic_DNA"/>
</dbReference>
<dbReference type="PANTHER" id="PTHR43908">
    <property type="entry name" value="AT29763P-RELATED"/>
    <property type="match status" value="1"/>
</dbReference>
<sequence>MIGDETWVDQTTYYSILGLTTDASEVEIKKAYRKIAIAVHPDKNKSSGAADAFKLVSHAQSVLADKQKRQDYNRKLISKGLHTYVPKACKLSAMVATVTATATTAANGGNAEHNLRTPRSSPQRSAPRSSSSKTAHTTATRSPERPHTSFSRRSKPYEQQPYGFGLEPEPIPKSPHSANLPTRRKNNTFKAKSYQHQRPEAASTEGSKLRGSTYSSRFSTTSQDLKNRDQSAQDLPENSASEGKRTKLSSDLNRGESPFSSPFLNQHERHYARTTHYEREQQRRSTSPVKNQPNTSADALQDIKNLLKKFDNVQMKNDLQENTTEAGVKTHSATNASRVTHGDATSVGEKLEHESIYPLEMHSKANPLKRPVQIKTQMGAPDPNNASDIRLDELETVLPNEEELFDMQEVSDTLEGVRVKRLKTERNSTLEQGLAHGRRHSSESARGPIFESLSRPVNEPLPRIYKAEPLSFQELGIDTSITDLPLPTEPVLHYNAITKNRDIARMTQMVRIFQKQANELKRRLLEVLLRRTTADDLFQDRLTRVENTVILLHAKSYDMKVTEKLQELQNRQRVVAESFDKIMNSLYRNGWKGR</sequence>
<protein>
    <submittedName>
        <fullName evidence="3">LAME_0G04456g1_1</fullName>
    </submittedName>
</protein>
<feature type="compositionally biased region" description="Polar residues" evidence="1">
    <location>
        <begin position="204"/>
        <end position="224"/>
    </location>
</feature>
<feature type="compositionally biased region" description="Low complexity" evidence="1">
    <location>
        <begin position="118"/>
        <end position="141"/>
    </location>
</feature>
<dbReference type="PANTHER" id="PTHR43908:SF3">
    <property type="entry name" value="AT29763P-RELATED"/>
    <property type="match status" value="1"/>
</dbReference>
<proteinExistence type="predicted"/>
<feature type="region of interest" description="Disordered" evidence="1">
    <location>
        <begin position="322"/>
        <end position="346"/>
    </location>
</feature>
<gene>
    <name evidence="3" type="ORF">LAME_0G04456G</name>
</gene>
<dbReference type="GO" id="GO:0071218">
    <property type="term" value="P:cellular response to misfolded protein"/>
    <property type="evidence" value="ECO:0007669"/>
    <property type="project" value="TreeGrafter"/>
</dbReference>
<dbReference type="Proteomes" id="UP000191144">
    <property type="component" value="Chromosome G"/>
</dbReference>
<feature type="domain" description="J" evidence="2">
    <location>
        <begin position="12"/>
        <end position="76"/>
    </location>
</feature>
<dbReference type="SUPFAM" id="SSF46565">
    <property type="entry name" value="Chaperone J-domain"/>
    <property type="match status" value="1"/>
</dbReference>
<evidence type="ECO:0000259" key="2">
    <source>
        <dbReference type="PROSITE" id="PS50076"/>
    </source>
</evidence>
<dbReference type="OrthoDB" id="10250354at2759"/>
<feature type="compositionally biased region" description="Basic and acidic residues" evidence="1">
    <location>
        <begin position="266"/>
        <end position="283"/>
    </location>
</feature>
<keyword evidence="4" id="KW-1185">Reference proteome</keyword>
<name>A0A1G4K6W9_9SACH</name>
<feature type="region of interest" description="Disordered" evidence="1">
    <location>
        <begin position="107"/>
        <end position="296"/>
    </location>
</feature>
<dbReference type="GO" id="GO:0005789">
    <property type="term" value="C:endoplasmic reticulum membrane"/>
    <property type="evidence" value="ECO:0007669"/>
    <property type="project" value="TreeGrafter"/>
</dbReference>
<dbReference type="InterPro" id="IPR051100">
    <property type="entry name" value="DnaJ_subfamily_B/C"/>
</dbReference>
<dbReference type="GO" id="GO:0030544">
    <property type="term" value="F:Hsp70 protein binding"/>
    <property type="evidence" value="ECO:0007669"/>
    <property type="project" value="TreeGrafter"/>
</dbReference>
<dbReference type="CDD" id="cd06257">
    <property type="entry name" value="DnaJ"/>
    <property type="match status" value="1"/>
</dbReference>
<dbReference type="PROSITE" id="PS50076">
    <property type="entry name" value="DNAJ_2"/>
    <property type="match status" value="1"/>
</dbReference>
<dbReference type="Pfam" id="PF00226">
    <property type="entry name" value="DnaJ"/>
    <property type="match status" value="1"/>
</dbReference>
<dbReference type="SMART" id="SM00271">
    <property type="entry name" value="DnaJ"/>
    <property type="match status" value="1"/>
</dbReference>
<organism evidence="3 4">
    <name type="scientific">Lachancea meyersii CBS 8951</name>
    <dbReference type="NCBI Taxonomy" id="1266667"/>
    <lineage>
        <taxon>Eukaryota</taxon>
        <taxon>Fungi</taxon>
        <taxon>Dikarya</taxon>
        <taxon>Ascomycota</taxon>
        <taxon>Saccharomycotina</taxon>
        <taxon>Saccharomycetes</taxon>
        <taxon>Saccharomycetales</taxon>
        <taxon>Saccharomycetaceae</taxon>
        <taxon>Lachancea</taxon>
    </lineage>
</organism>
<evidence type="ECO:0000313" key="3">
    <source>
        <dbReference type="EMBL" id="SCU99635.1"/>
    </source>
</evidence>